<dbReference type="Proteomes" id="UP000323300">
    <property type="component" value="Unassembled WGS sequence"/>
</dbReference>
<keyword evidence="2" id="KW-0560">Oxidoreductase</keyword>
<keyword evidence="5" id="KW-1185">Reference proteome</keyword>
<dbReference type="InterPro" id="IPR013154">
    <property type="entry name" value="ADH-like_N"/>
</dbReference>
<evidence type="ECO:0000313" key="5">
    <source>
        <dbReference type="Proteomes" id="UP000323300"/>
    </source>
</evidence>
<dbReference type="Pfam" id="PF08240">
    <property type="entry name" value="ADH_N"/>
    <property type="match status" value="1"/>
</dbReference>
<dbReference type="GO" id="GO:0016651">
    <property type="term" value="F:oxidoreductase activity, acting on NAD(P)H"/>
    <property type="evidence" value="ECO:0007669"/>
    <property type="project" value="TreeGrafter"/>
</dbReference>
<dbReference type="Gene3D" id="3.40.50.720">
    <property type="entry name" value="NAD(P)-binding Rossmann-like Domain"/>
    <property type="match status" value="1"/>
</dbReference>
<dbReference type="Gene3D" id="3.90.180.10">
    <property type="entry name" value="Medium-chain alcohol dehydrogenases, catalytic domain"/>
    <property type="match status" value="1"/>
</dbReference>
<dbReference type="InterPro" id="IPR011032">
    <property type="entry name" value="GroES-like_sf"/>
</dbReference>
<dbReference type="RefSeq" id="WP_149763595.1">
    <property type="nucleotide sequence ID" value="NZ_BSPE01000044.1"/>
</dbReference>
<dbReference type="InterPro" id="IPR020843">
    <property type="entry name" value="ER"/>
</dbReference>
<protein>
    <submittedName>
        <fullName evidence="4">NADPH2:quinone reductase</fullName>
    </submittedName>
</protein>
<dbReference type="OrthoDB" id="9792321at2"/>
<evidence type="ECO:0000256" key="1">
    <source>
        <dbReference type="ARBA" id="ARBA00022857"/>
    </source>
</evidence>
<sequence>MKAYVIEKPGGPEALKLRDIPSPEPGADEVKIRVRAFGLNRAEAYLRAGKMGEITAPRVPGIEAVGEVVNDPSGTFRTGQRVATAMGGMQFGRPGSYAEAVSVLRNNVIDLDGASLSWEELAALPESYLTVWGALTKSLNIREGQTLLVRGATSAAGLAAVAYAKAFRLDVIATTRSPENASRLRNVGADEVIIDNGQIADLVRAIAPDGVDAALEVVGAATLRDTIKCLKPFGAVSVIGLLGGPPVLDHFHLMQDLPGATRLNFFPSGLLGTAALPLTDTPLAMLAQDVAAGRIPSLRTRTFDFEDVPAAHSFMESNRALGKLVVRL</sequence>
<accession>A0A1I4EV67</accession>
<feature type="domain" description="Enoyl reductase (ER)" evidence="3">
    <location>
        <begin position="10"/>
        <end position="326"/>
    </location>
</feature>
<keyword evidence="1" id="KW-0521">NADP</keyword>
<evidence type="ECO:0000313" key="4">
    <source>
        <dbReference type="EMBL" id="SFL09010.1"/>
    </source>
</evidence>
<dbReference type="Pfam" id="PF13602">
    <property type="entry name" value="ADH_zinc_N_2"/>
    <property type="match status" value="1"/>
</dbReference>
<dbReference type="AlphaFoldDB" id="A0A1I4EV67"/>
<organism evidence="4 5">
    <name type="scientific">Neomesorhizobium albiziae</name>
    <dbReference type="NCBI Taxonomy" id="335020"/>
    <lineage>
        <taxon>Bacteria</taxon>
        <taxon>Pseudomonadati</taxon>
        <taxon>Pseudomonadota</taxon>
        <taxon>Alphaproteobacteria</taxon>
        <taxon>Hyphomicrobiales</taxon>
        <taxon>Phyllobacteriaceae</taxon>
        <taxon>Neomesorhizobium</taxon>
    </lineage>
</organism>
<dbReference type="SUPFAM" id="SSF51735">
    <property type="entry name" value="NAD(P)-binding Rossmann-fold domains"/>
    <property type="match status" value="1"/>
</dbReference>
<evidence type="ECO:0000256" key="2">
    <source>
        <dbReference type="ARBA" id="ARBA00023002"/>
    </source>
</evidence>
<evidence type="ECO:0000259" key="3">
    <source>
        <dbReference type="SMART" id="SM00829"/>
    </source>
</evidence>
<gene>
    <name evidence="4" type="ORF">SAMN04488498_13036</name>
</gene>
<dbReference type="PANTHER" id="PTHR48106:SF18">
    <property type="entry name" value="QUINONE OXIDOREDUCTASE PIG3"/>
    <property type="match status" value="1"/>
</dbReference>
<dbReference type="GO" id="GO:0070402">
    <property type="term" value="F:NADPH binding"/>
    <property type="evidence" value="ECO:0007669"/>
    <property type="project" value="TreeGrafter"/>
</dbReference>
<reference evidence="4 5" key="1">
    <citation type="submission" date="2016-10" db="EMBL/GenBank/DDBJ databases">
        <authorList>
            <person name="Varghese N."/>
            <person name="Submissions S."/>
        </authorList>
    </citation>
    <scope>NUCLEOTIDE SEQUENCE [LARGE SCALE GENOMIC DNA]</scope>
    <source>
        <strain evidence="4 5">DSM 21822</strain>
    </source>
</reference>
<dbReference type="SUPFAM" id="SSF50129">
    <property type="entry name" value="GroES-like"/>
    <property type="match status" value="1"/>
</dbReference>
<dbReference type="EMBL" id="FOSL01000030">
    <property type="protein sequence ID" value="SFL09010.1"/>
    <property type="molecule type" value="Genomic_DNA"/>
</dbReference>
<dbReference type="SMART" id="SM00829">
    <property type="entry name" value="PKS_ER"/>
    <property type="match status" value="1"/>
</dbReference>
<proteinExistence type="predicted"/>
<name>A0A1I4EV67_9HYPH</name>
<dbReference type="InterPro" id="IPR036291">
    <property type="entry name" value="NAD(P)-bd_dom_sf"/>
</dbReference>
<dbReference type="PANTHER" id="PTHR48106">
    <property type="entry name" value="QUINONE OXIDOREDUCTASE PIG3-RELATED"/>
    <property type="match status" value="1"/>
</dbReference>